<name>A0A392TMN2_9FABA</name>
<organism evidence="1 2">
    <name type="scientific">Trifolium medium</name>
    <dbReference type="NCBI Taxonomy" id="97028"/>
    <lineage>
        <taxon>Eukaryota</taxon>
        <taxon>Viridiplantae</taxon>
        <taxon>Streptophyta</taxon>
        <taxon>Embryophyta</taxon>
        <taxon>Tracheophyta</taxon>
        <taxon>Spermatophyta</taxon>
        <taxon>Magnoliopsida</taxon>
        <taxon>eudicotyledons</taxon>
        <taxon>Gunneridae</taxon>
        <taxon>Pentapetalae</taxon>
        <taxon>rosids</taxon>
        <taxon>fabids</taxon>
        <taxon>Fabales</taxon>
        <taxon>Fabaceae</taxon>
        <taxon>Papilionoideae</taxon>
        <taxon>50 kb inversion clade</taxon>
        <taxon>NPAAA clade</taxon>
        <taxon>Hologalegina</taxon>
        <taxon>IRL clade</taxon>
        <taxon>Trifolieae</taxon>
        <taxon>Trifolium</taxon>
    </lineage>
</organism>
<feature type="non-terminal residue" evidence="1">
    <location>
        <position position="38"/>
    </location>
</feature>
<dbReference type="EMBL" id="LXQA010599100">
    <property type="protein sequence ID" value="MCI61396.1"/>
    <property type="molecule type" value="Genomic_DNA"/>
</dbReference>
<comment type="caution">
    <text evidence="1">The sequence shown here is derived from an EMBL/GenBank/DDBJ whole genome shotgun (WGS) entry which is preliminary data.</text>
</comment>
<accession>A0A392TMN2</accession>
<evidence type="ECO:0000313" key="1">
    <source>
        <dbReference type="EMBL" id="MCI61396.1"/>
    </source>
</evidence>
<reference evidence="1 2" key="1">
    <citation type="journal article" date="2018" name="Front. Plant Sci.">
        <title>Red Clover (Trifolium pratense) and Zigzag Clover (T. medium) - A Picture of Genomic Similarities and Differences.</title>
        <authorList>
            <person name="Dluhosova J."/>
            <person name="Istvanek J."/>
            <person name="Nedelnik J."/>
            <person name="Repkova J."/>
        </authorList>
    </citation>
    <scope>NUCLEOTIDE SEQUENCE [LARGE SCALE GENOMIC DNA]</scope>
    <source>
        <strain evidence="2">cv. 10/8</strain>
        <tissue evidence="1">Leaf</tissue>
    </source>
</reference>
<dbReference type="Proteomes" id="UP000265520">
    <property type="component" value="Unassembled WGS sequence"/>
</dbReference>
<proteinExistence type="predicted"/>
<sequence length="38" mass="4195">MISRTGKIGEGCSTSPESRVRFKNVGGCGCWILSQHRR</sequence>
<dbReference type="AlphaFoldDB" id="A0A392TMN2"/>
<keyword evidence="2" id="KW-1185">Reference proteome</keyword>
<protein>
    <submittedName>
        <fullName evidence="1">Uncharacterized protein</fullName>
    </submittedName>
</protein>
<evidence type="ECO:0000313" key="2">
    <source>
        <dbReference type="Proteomes" id="UP000265520"/>
    </source>
</evidence>